<gene>
    <name evidence="4" type="ORF">E3O65_01585</name>
</gene>
<name>A0ABY2JAL2_9MICO</name>
<protein>
    <submittedName>
        <fullName evidence="4">Glycosyl hydrolase family 18</fullName>
    </submittedName>
</protein>
<evidence type="ECO:0000313" key="4">
    <source>
        <dbReference type="EMBL" id="TFD01383.1"/>
    </source>
</evidence>
<dbReference type="SMART" id="SM00495">
    <property type="entry name" value="ChtBD3"/>
    <property type="match status" value="2"/>
</dbReference>
<dbReference type="PANTHER" id="PTHR42976">
    <property type="entry name" value="BIFUNCTIONAL CHITINASE/LYSOZYME-RELATED"/>
    <property type="match status" value="1"/>
</dbReference>
<dbReference type="InterPro" id="IPR036573">
    <property type="entry name" value="CBM_sf_5/12"/>
</dbReference>
<proteinExistence type="predicted"/>
<dbReference type="SUPFAM" id="SSF51055">
    <property type="entry name" value="Carbohydrate binding domain"/>
    <property type="match status" value="2"/>
</dbReference>
<reference evidence="4 5" key="1">
    <citation type="submission" date="2019-03" db="EMBL/GenBank/DDBJ databases">
        <title>Genomics of glacier-inhabiting Cryobacterium strains.</title>
        <authorList>
            <person name="Liu Q."/>
            <person name="Xin Y.-H."/>
        </authorList>
    </citation>
    <scope>NUCLEOTIDE SEQUENCE [LARGE SCALE GENOMIC DNA]</scope>
    <source>
        <strain evidence="4 5">TMT4-23</strain>
    </source>
</reference>
<dbReference type="SUPFAM" id="SSF51445">
    <property type="entry name" value="(Trans)glycosidases"/>
    <property type="match status" value="1"/>
</dbReference>
<feature type="domain" description="Chitin-binding type-3" evidence="3">
    <location>
        <begin position="375"/>
        <end position="423"/>
    </location>
</feature>
<accession>A0ABY2JAL2</accession>
<keyword evidence="1 4" id="KW-0378">Hydrolase</keyword>
<dbReference type="InterPro" id="IPR052750">
    <property type="entry name" value="GH18_Chitinase"/>
</dbReference>
<comment type="caution">
    <text evidence="4">The sequence shown here is derived from an EMBL/GenBank/DDBJ whole genome shotgun (WGS) entry which is preliminary data.</text>
</comment>
<dbReference type="CDD" id="cd06543">
    <property type="entry name" value="GH18_PF-ChiA-like"/>
    <property type="match status" value="1"/>
</dbReference>
<feature type="region of interest" description="Disordered" evidence="2">
    <location>
        <begin position="474"/>
        <end position="494"/>
    </location>
</feature>
<evidence type="ECO:0000313" key="5">
    <source>
        <dbReference type="Proteomes" id="UP000298355"/>
    </source>
</evidence>
<dbReference type="PANTHER" id="PTHR42976:SF1">
    <property type="entry name" value="GH18 DOMAIN-CONTAINING PROTEIN-RELATED"/>
    <property type="match status" value="1"/>
</dbReference>
<dbReference type="Gene3D" id="2.10.10.20">
    <property type="entry name" value="Carbohydrate-binding module superfamily 5/12"/>
    <property type="match status" value="2"/>
</dbReference>
<dbReference type="Gene3D" id="3.20.20.80">
    <property type="entry name" value="Glycosidases"/>
    <property type="match status" value="1"/>
</dbReference>
<dbReference type="GO" id="GO:0016787">
    <property type="term" value="F:hydrolase activity"/>
    <property type="evidence" value="ECO:0007669"/>
    <property type="project" value="UniProtKB-KW"/>
</dbReference>
<sequence length="505" mass="54086">MVSMVLVAVLSVSGYFGFQLWSSAQAAEAYEPWFAGYTDITATPVFNFETPDSEAGRDVVLSFIVADKTDACTPTWGTYYTLDGAAEGLDLDRRLARAEQLGGQVVVSFGGLLNDELSTGCTDPAELVRAYTEVIDRYDVTTIDLDIEGGNLTDTAAGERRAAAMATLQEKRSAAGKNLAVWLTLPVSPAGMTADGGASVSQMLEAGVDLAGVNLMTMDYGASRADGVSMAEASIAALQAAHNQLGGLYKLAGTELTAATLWTKIGATPMIGQNDVEGEIFSLEDAAEFSAFAQETRIGRMSLWSLNRDQTCGSNYVDLKRVSNSCSGVDQGDTRFADVLATGFDGRPEAGASTKTTDEADLIGDLTDDPETSPYPIWTEESSYLTETKVVWHHNVYQAKWWTRGDLPDNPVLNAWETPWTLLGPVLPGEKPYTAATLPADTFPAWDGAAVYEKGARILLDGVPYEAKWWNQAESPEAASSNPDGSPWTPLTATEIAKLTEDLPQ</sequence>
<organism evidence="4 5">
    <name type="scientific">Cryobacterium breve</name>
    <dbReference type="NCBI Taxonomy" id="1259258"/>
    <lineage>
        <taxon>Bacteria</taxon>
        <taxon>Bacillati</taxon>
        <taxon>Actinomycetota</taxon>
        <taxon>Actinomycetes</taxon>
        <taxon>Micrococcales</taxon>
        <taxon>Microbacteriaceae</taxon>
        <taxon>Cryobacterium</taxon>
    </lineage>
</organism>
<dbReference type="InterPro" id="IPR017853">
    <property type="entry name" value="GH"/>
</dbReference>
<evidence type="ECO:0000259" key="3">
    <source>
        <dbReference type="SMART" id="SM00495"/>
    </source>
</evidence>
<feature type="compositionally biased region" description="Polar residues" evidence="2">
    <location>
        <begin position="474"/>
        <end position="492"/>
    </location>
</feature>
<evidence type="ECO:0000256" key="1">
    <source>
        <dbReference type="ARBA" id="ARBA00022801"/>
    </source>
</evidence>
<dbReference type="InterPro" id="IPR003610">
    <property type="entry name" value="CBM5/12"/>
</dbReference>
<feature type="domain" description="Chitin-binding type-3" evidence="3">
    <location>
        <begin position="443"/>
        <end position="491"/>
    </location>
</feature>
<keyword evidence="5" id="KW-1185">Reference proteome</keyword>
<dbReference type="Proteomes" id="UP000298355">
    <property type="component" value="Unassembled WGS sequence"/>
</dbReference>
<evidence type="ECO:0000256" key="2">
    <source>
        <dbReference type="SAM" id="MobiDB-lite"/>
    </source>
</evidence>
<dbReference type="EMBL" id="SOGJ01000006">
    <property type="protein sequence ID" value="TFD01383.1"/>
    <property type="molecule type" value="Genomic_DNA"/>
</dbReference>
<dbReference type="CDD" id="cd12215">
    <property type="entry name" value="ChiC_BD"/>
    <property type="match status" value="2"/>
</dbReference>